<dbReference type="Proteomes" id="UP001595912">
    <property type="component" value="Unassembled WGS sequence"/>
</dbReference>
<proteinExistence type="predicted"/>
<reference evidence="2" key="1">
    <citation type="journal article" date="2019" name="Int. J. Syst. Evol. Microbiol.">
        <title>The Global Catalogue of Microorganisms (GCM) 10K type strain sequencing project: providing services to taxonomists for standard genome sequencing and annotation.</title>
        <authorList>
            <consortium name="The Broad Institute Genomics Platform"/>
            <consortium name="The Broad Institute Genome Sequencing Center for Infectious Disease"/>
            <person name="Wu L."/>
            <person name="Ma J."/>
        </authorList>
    </citation>
    <scope>NUCLEOTIDE SEQUENCE [LARGE SCALE GENOMIC DNA]</scope>
    <source>
        <strain evidence="2">CGMCC 4.7152</strain>
    </source>
</reference>
<protein>
    <submittedName>
        <fullName evidence="1">Uncharacterized protein</fullName>
    </submittedName>
</protein>
<evidence type="ECO:0000313" key="2">
    <source>
        <dbReference type="Proteomes" id="UP001595912"/>
    </source>
</evidence>
<keyword evidence="2" id="KW-1185">Reference proteome</keyword>
<dbReference type="EMBL" id="JBHSIU010000012">
    <property type="protein sequence ID" value="MFC4998542.1"/>
    <property type="molecule type" value="Genomic_DNA"/>
</dbReference>
<comment type="caution">
    <text evidence="1">The sequence shown here is derived from an EMBL/GenBank/DDBJ whole genome shotgun (WGS) entry which is preliminary data.</text>
</comment>
<organism evidence="1 2">
    <name type="scientific">Dactylosporangium cerinum</name>
    <dbReference type="NCBI Taxonomy" id="1434730"/>
    <lineage>
        <taxon>Bacteria</taxon>
        <taxon>Bacillati</taxon>
        <taxon>Actinomycetota</taxon>
        <taxon>Actinomycetes</taxon>
        <taxon>Micromonosporales</taxon>
        <taxon>Micromonosporaceae</taxon>
        <taxon>Dactylosporangium</taxon>
    </lineage>
</organism>
<name>A0ABV9VQ90_9ACTN</name>
<evidence type="ECO:0000313" key="1">
    <source>
        <dbReference type="EMBL" id="MFC4998542.1"/>
    </source>
</evidence>
<gene>
    <name evidence="1" type="ORF">ACFPIJ_11935</name>
</gene>
<sequence length="61" mass="7074">MSKEPTTEREAVAQIFAQQEPIVQDYIKEVLAISRQRMHQRHHAKGLLDLYSNALKKLVKS</sequence>
<dbReference type="RefSeq" id="WP_380114798.1">
    <property type="nucleotide sequence ID" value="NZ_JBHSIU010000012.1"/>
</dbReference>
<accession>A0ABV9VQ90</accession>